<evidence type="ECO:0000256" key="2">
    <source>
        <dbReference type="ARBA" id="ARBA00022538"/>
    </source>
</evidence>
<proteinExistence type="predicted"/>
<dbReference type="GO" id="GO:0098662">
    <property type="term" value="P:inorganic cation transmembrane transport"/>
    <property type="evidence" value="ECO:0007669"/>
    <property type="project" value="TreeGrafter"/>
</dbReference>
<dbReference type="EMBL" id="JANAVB010030620">
    <property type="protein sequence ID" value="KAJ6813228.1"/>
    <property type="molecule type" value="Genomic_DNA"/>
</dbReference>
<dbReference type="AlphaFoldDB" id="A0AAX6FAH9"/>
<gene>
    <name evidence="7" type="ORF">M6B38_144665</name>
</gene>
<dbReference type="PANTHER" id="PTHR32468">
    <property type="entry name" value="CATION/H + ANTIPORTER"/>
    <property type="match status" value="1"/>
</dbReference>
<keyword evidence="1" id="KW-0813">Transport</keyword>
<keyword evidence="3" id="KW-0630">Potassium</keyword>
<sequence>MGNRGGNAGGRRSIQRLKGNAELRLLVCLHSEGPVPSVLGLLDLSCPGAGPAPATCVHVLHLVDLAGRASSSLVAHRNKKGFINPSEMARLHNAFISYEQDNRGRVSVQPYTSVAPFKTIHQDICSLAAEKAVLLVVVPFRRVTGTMGADDLALRTNISQILAQAPCSVGILVYPDDMAPATPLVGGNYCPQIGVLFWGGPDDREALAYASRMALHGRVSLTVVHFVRPVDQRDAKQRQLDDSLLSKVRFENNNNEYVVVDEVLVRDMEQTIAVIRSLGNSYNLVIVGRKQGPNSLLDEGLADWSECPELGVVGDMLASKDFESSNSILVVQQRPRKGV</sequence>
<organism evidence="7 8">
    <name type="scientific">Iris pallida</name>
    <name type="common">Sweet iris</name>
    <dbReference type="NCBI Taxonomy" id="29817"/>
    <lineage>
        <taxon>Eukaryota</taxon>
        <taxon>Viridiplantae</taxon>
        <taxon>Streptophyta</taxon>
        <taxon>Embryophyta</taxon>
        <taxon>Tracheophyta</taxon>
        <taxon>Spermatophyta</taxon>
        <taxon>Magnoliopsida</taxon>
        <taxon>Liliopsida</taxon>
        <taxon>Asparagales</taxon>
        <taxon>Iridaceae</taxon>
        <taxon>Iridoideae</taxon>
        <taxon>Irideae</taxon>
        <taxon>Iris</taxon>
    </lineage>
</organism>
<dbReference type="GO" id="GO:0012505">
    <property type="term" value="C:endomembrane system"/>
    <property type="evidence" value="ECO:0007669"/>
    <property type="project" value="TreeGrafter"/>
</dbReference>
<feature type="domain" description="Cation/H(+) antiporter central" evidence="5">
    <location>
        <begin position="57"/>
        <end position="174"/>
    </location>
</feature>
<dbReference type="Pfam" id="PF23259">
    <property type="entry name" value="CHX17_C"/>
    <property type="match status" value="1"/>
</dbReference>
<accession>A0AAX6FAH9</accession>
<evidence type="ECO:0000313" key="8">
    <source>
        <dbReference type="Proteomes" id="UP001140949"/>
    </source>
</evidence>
<evidence type="ECO:0000313" key="7">
    <source>
        <dbReference type="EMBL" id="KAJ6813228.1"/>
    </source>
</evidence>
<dbReference type="InterPro" id="IPR050794">
    <property type="entry name" value="CPA2_transporter"/>
</dbReference>
<evidence type="ECO:0000256" key="3">
    <source>
        <dbReference type="ARBA" id="ARBA00022958"/>
    </source>
</evidence>
<feature type="domain" description="Cation/H(+) antiporter C-terminal" evidence="6">
    <location>
        <begin position="193"/>
        <end position="334"/>
    </location>
</feature>
<dbReference type="Pfam" id="PF23256">
    <property type="entry name" value="CHX17_2nd"/>
    <property type="match status" value="1"/>
</dbReference>
<dbReference type="GO" id="GO:0006885">
    <property type="term" value="P:regulation of pH"/>
    <property type="evidence" value="ECO:0007669"/>
    <property type="project" value="TreeGrafter"/>
</dbReference>
<dbReference type="InterPro" id="IPR057291">
    <property type="entry name" value="CHX17_2nd"/>
</dbReference>
<reference evidence="7" key="1">
    <citation type="journal article" date="2023" name="GigaByte">
        <title>Genome assembly of the bearded iris, Iris pallida Lam.</title>
        <authorList>
            <person name="Bruccoleri R.E."/>
            <person name="Oakeley E.J."/>
            <person name="Faust A.M.E."/>
            <person name="Altorfer M."/>
            <person name="Dessus-Babus S."/>
            <person name="Burckhardt D."/>
            <person name="Oertli M."/>
            <person name="Naumann U."/>
            <person name="Petersen F."/>
            <person name="Wong J."/>
        </authorList>
    </citation>
    <scope>NUCLEOTIDE SEQUENCE</scope>
    <source>
        <strain evidence="7">GSM-AAB239-AS_SAM_17_03QT</strain>
    </source>
</reference>
<protein>
    <submittedName>
        <fullName evidence="7">Cation/H(+) antiporter 15-like</fullName>
    </submittedName>
</protein>
<dbReference type="Proteomes" id="UP001140949">
    <property type="component" value="Unassembled WGS sequence"/>
</dbReference>
<keyword evidence="2" id="KW-0633">Potassium transport</keyword>
<dbReference type="PANTHER" id="PTHR32468:SF164">
    <property type="entry name" value="OS05G0485000 PROTEIN"/>
    <property type="match status" value="1"/>
</dbReference>
<evidence type="ECO:0000259" key="5">
    <source>
        <dbReference type="Pfam" id="PF23256"/>
    </source>
</evidence>
<reference evidence="7" key="2">
    <citation type="submission" date="2023-04" db="EMBL/GenBank/DDBJ databases">
        <authorList>
            <person name="Bruccoleri R.E."/>
            <person name="Oakeley E.J."/>
            <person name="Faust A.-M."/>
            <person name="Dessus-Babus S."/>
            <person name="Altorfer M."/>
            <person name="Burckhardt D."/>
            <person name="Oertli M."/>
            <person name="Naumann U."/>
            <person name="Petersen F."/>
            <person name="Wong J."/>
        </authorList>
    </citation>
    <scope>NUCLEOTIDE SEQUENCE</scope>
    <source>
        <strain evidence="7">GSM-AAB239-AS_SAM_17_03QT</strain>
        <tissue evidence="7">Leaf</tissue>
    </source>
</reference>
<name>A0AAX6FAH9_IRIPA</name>
<dbReference type="Gene3D" id="3.40.50.12370">
    <property type="match status" value="1"/>
</dbReference>
<dbReference type="InterPro" id="IPR057290">
    <property type="entry name" value="CHX17_C"/>
</dbReference>
<evidence type="ECO:0000256" key="4">
    <source>
        <dbReference type="ARBA" id="ARBA00023065"/>
    </source>
</evidence>
<keyword evidence="8" id="KW-1185">Reference proteome</keyword>
<evidence type="ECO:0000256" key="1">
    <source>
        <dbReference type="ARBA" id="ARBA00022448"/>
    </source>
</evidence>
<evidence type="ECO:0000259" key="6">
    <source>
        <dbReference type="Pfam" id="PF23259"/>
    </source>
</evidence>
<keyword evidence="4" id="KW-0406">Ion transport</keyword>
<comment type="caution">
    <text evidence="7">The sequence shown here is derived from an EMBL/GenBank/DDBJ whole genome shotgun (WGS) entry which is preliminary data.</text>
</comment>
<dbReference type="GO" id="GO:0006813">
    <property type="term" value="P:potassium ion transport"/>
    <property type="evidence" value="ECO:0007669"/>
    <property type="project" value="UniProtKB-KW"/>
</dbReference>